<protein>
    <submittedName>
        <fullName evidence="3">Peptide/nickel transport system substrate-binding protein</fullName>
    </submittedName>
</protein>
<dbReference type="InterPro" id="IPR030678">
    <property type="entry name" value="Peptide/Ni-bd"/>
</dbReference>
<dbReference type="InterPro" id="IPR039424">
    <property type="entry name" value="SBP_5"/>
</dbReference>
<evidence type="ECO:0000313" key="3">
    <source>
        <dbReference type="EMBL" id="SCL32804.1"/>
    </source>
</evidence>
<evidence type="ECO:0000313" key="4">
    <source>
        <dbReference type="Proteomes" id="UP000199413"/>
    </source>
</evidence>
<name>A0A1C6ST34_9ACTN</name>
<dbReference type="Pfam" id="PF00496">
    <property type="entry name" value="SBP_bac_5"/>
    <property type="match status" value="1"/>
</dbReference>
<dbReference type="Proteomes" id="UP000199413">
    <property type="component" value="Unassembled WGS sequence"/>
</dbReference>
<dbReference type="EMBL" id="FMHV01000002">
    <property type="protein sequence ID" value="SCL32804.1"/>
    <property type="molecule type" value="Genomic_DNA"/>
</dbReference>
<evidence type="ECO:0000256" key="1">
    <source>
        <dbReference type="SAM" id="SignalP"/>
    </source>
</evidence>
<reference evidence="4" key="1">
    <citation type="submission" date="2016-06" db="EMBL/GenBank/DDBJ databases">
        <authorList>
            <person name="Varghese N."/>
            <person name="Submissions Spin"/>
        </authorList>
    </citation>
    <scope>NUCLEOTIDE SEQUENCE [LARGE SCALE GENOMIC DNA]</scope>
    <source>
        <strain evidence="4">DSM 45431</strain>
    </source>
</reference>
<dbReference type="OrthoDB" id="9764591at2"/>
<accession>A0A1C6ST34</accession>
<dbReference type="GO" id="GO:1904680">
    <property type="term" value="F:peptide transmembrane transporter activity"/>
    <property type="evidence" value="ECO:0007669"/>
    <property type="project" value="TreeGrafter"/>
</dbReference>
<keyword evidence="4" id="KW-1185">Reference proteome</keyword>
<evidence type="ECO:0000259" key="2">
    <source>
        <dbReference type="Pfam" id="PF00496"/>
    </source>
</evidence>
<dbReference type="PROSITE" id="PS51257">
    <property type="entry name" value="PROKAR_LIPOPROTEIN"/>
    <property type="match status" value="1"/>
</dbReference>
<feature type="chain" id="PRO_5038457331" evidence="1">
    <location>
        <begin position="22"/>
        <end position="559"/>
    </location>
</feature>
<dbReference type="GO" id="GO:0015833">
    <property type="term" value="P:peptide transport"/>
    <property type="evidence" value="ECO:0007669"/>
    <property type="project" value="TreeGrafter"/>
</dbReference>
<dbReference type="STRING" id="568872.GA0070624_4573"/>
<dbReference type="CDD" id="cd08509">
    <property type="entry name" value="PBP2_TmCBP_oligosaccharides_like"/>
    <property type="match status" value="1"/>
</dbReference>
<dbReference type="SUPFAM" id="SSF53850">
    <property type="entry name" value="Periplasmic binding protein-like II"/>
    <property type="match status" value="1"/>
</dbReference>
<dbReference type="AlphaFoldDB" id="A0A1C6ST34"/>
<dbReference type="PANTHER" id="PTHR30290">
    <property type="entry name" value="PERIPLASMIC BINDING COMPONENT OF ABC TRANSPORTER"/>
    <property type="match status" value="1"/>
</dbReference>
<dbReference type="Gene3D" id="3.40.190.10">
    <property type="entry name" value="Periplasmic binding protein-like II"/>
    <property type="match status" value="1"/>
</dbReference>
<dbReference type="InterPro" id="IPR000914">
    <property type="entry name" value="SBP_5_dom"/>
</dbReference>
<feature type="domain" description="Solute-binding protein family 5" evidence="2">
    <location>
        <begin position="87"/>
        <end position="447"/>
    </location>
</feature>
<sequence length="559" mass="60883">MRVRRSLALALASVTALAMLAACGDSPNANKNKGQAATVLNIGMPNGPQAENNNPFLTTSAGASLGYRWQIYEPLMMWNPVKPSDPMKPWVATKAEWSPDYTSVKVTIRDNATWSDGQKLTAEDVAFTYNLVKKYPALNDQGVPYTDATASGDEVTIKMASPQFVNQQKVLWRVPIVPKHIWEKISDPTTDPVKQPVGSGPYTLKSFTPATTTLTVRDSGYWQDLPKIKELRFTSYTDNSAQTTALANGEAEWSFVFIPNYQAVFVAKDPANHKVWAPAVLGIHGLYVNTTKKPFDDPTLRRAMNMVIDREDIFTTAEAGYFHPLVKSVTGLPSPAGDAFIAPEFKGQEHKVDVEGAKALLTGAGYKLDGNALKDKTGKPVKLTLTDPAGWSDYQTSLEIVKDGLSKIGIVATVDKANQDAWFRNVEQGNFDATFRWTEGGATPYDIYRTVMDGRQLKPIGTASPAGNFGRFNNQQATDALTAYANATDEAARTAAMSTLQKVFVEQMPMIPVGADNIGGAYSTKNWTGWPDDSNPYGAMQPTQPNALDVVLHLKPAGS</sequence>
<organism evidence="3 4">
    <name type="scientific">Micromonospora rhizosphaerae</name>
    <dbReference type="NCBI Taxonomy" id="568872"/>
    <lineage>
        <taxon>Bacteria</taxon>
        <taxon>Bacillati</taxon>
        <taxon>Actinomycetota</taxon>
        <taxon>Actinomycetes</taxon>
        <taxon>Micromonosporales</taxon>
        <taxon>Micromonosporaceae</taxon>
        <taxon>Micromonospora</taxon>
    </lineage>
</organism>
<feature type="signal peptide" evidence="1">
    <location>
        <begin position="1"/>
        <end position="21"/>
    </location>
</feature>
<proteinExistence type="predicted"/>
<dbReference type="Gene3D" id="3.10.105.10">
    <property type="entry name" value="Dipeptide-binding Protein, Domain 3"/>
    <property type="match status" value="1"/>
</dbReference>
<dbReference type="GO" id="GO:0043190">
    <property type="term" value="C:ATP-binding cassette (ABC) transporter complex"/>
    <property type="evidence" value="ECO:0007669"/>
    <property type="project" value="InterPro"/>
</dbReference>
<gene>
    <name evidence="3" type="ORF">GA0070624_4573</name>
</gene>
<dbReference type="PANTHER" id="PTHR30290:SF82">
    <property type="entry name" value="ABC-TYPE DIPEPTIDE_OLIGOPEPTIDE TRANSPORT SYSTEM, PERIPLASMIC COMPONENT"/>
    <property type="match status" value="1"/>
</dbReference>
<dbReference type="Gene3D" id="3.90.76.10">
    <property type="entry name" value="Dipeptide-binding Protein, Domain 1"/>
    <property type="match status" value="1"/>
</dbReference>
<keyword evidence="1" id="KW-0732">Signal</keyword>
<dbReference type="RefSeq" id="WP_091349318.1">
    <property type="nucleotide sequence ID" value="NZ_FMHV01000002.1"/>
</dbReference>
<dbReference type="GO" id="GO:0042597">
    <property type="term" value="C:periplasmic space"/>
    <property type="evidence" value="ECO:0007669"/>
    <property type="project" value="UniProtKB-ARBA"/>
</dbReference>
<dbReference type="PIRSF" id="PIRSF002741">
    <property type="entry name" value="MppA"/>
    <property type="match status" value="1"/>
</dbReference>